<sequence>MIHHNTALSGPYATGSPRSTTIRVSEGFEVERSSPLSTQHRLPMVKRPASVDPLEVGLQTHLPPLLAAKARPFTVSGLIPLDPANLVVFFRSKSNITHSLDFPIDIDYDMPPALDVLMAACRPHASEHDEYTSIHESLFYPPNLPLSATLEIANHPILEAVRNTLFSTLPKGHHLTAIRDLLEIVPKGGRMTPLPRPIDSRVATIIVTLPVRYRGGALIIRDPNSDDEEIYRGGGKSHTSAQGHTGVGIDHLEWTAFLANCDYEVEEVTKGLRLTISYAVYVRSFGTGGVMPDPLITPSDRFLDLIAPILNVCRGKKIAFYLTGEYGVSPAELLAESLVPHLKGADSLLHHALKLYKLTPELHWTAGGYIWPVDRVVECSDDLSPTTTSPPPIPNPFDGPYRSPTMMHASMLHPSLMGLSLGSPLASPAMAMPMPDPAAEEDNLRWRVENSGAVPLTEEGILLMVTPDPAGGPPLLGPVSKEKVPFVSGGKLDKLIVNVLMVAFVP</sequence>
<name>A0A9P6L3W4_9AGAM</name>
<accession>A0A9P6L3W4</accession>
<keyword evidence="3" id="KW-1185">Reference proteome</keyword>
<proteinExistence type="predicted"/>
<evidence type="ECO:0000256" key="1">
    <source>
        <dbReference type="SAM" id="MobiDB-lite"/>
    </source>
</evidence>
<reference evidence="2" key="1">
    <citation type="journal article" date="2020" name="Nat. Commun.">
        <title>Large-scale genome sequencing of mycorrhizal fungi provides insights into the early evolution of symbiotic traits.</title>
        <authorList>
            <person name="Miyauchi S."/>
            <person name="Kiss E."/>
            <person name="Kuo A."/>
            <person name="Drula E."/>
            <person name="Kohler A."/>
            <person name="Sanchez-Garcia M."/>
            <person name="Morin E."/>
            <person name="Andreopoulos B."/>
            <person name="Barry K.W."/>
            <person name="Bonito G."/>
            <person name="Buee M."/>
            <person name="Carver A."/>
            <person name="Chen C."/>
            <person name="Cichocki N."/>
            <person name="Clum A."/>
            <person name="Culley D."/>
            <person name="Crous P.W."/>
            <person name="Fauchery L."/>
            <person name="Girlanda M."/>
            <person name="Hayes R.D."/>
            <person name="Keri Z."/>
            <person name="LaButti K."/>
            <person name="Lipzen A."/>
            <person name="Lombard V."/>
            <person name="Magnuson J."/>
            <person name="Maillard F."/>
            <person name="Murat C."/>
            <person name="Nolan M."/>
            <person name="Ohm R.A."/>
            <person name="Pangilinan J."/>
            <person name="Pereira M.F."/>
            <person name="Perotto S."/>
            <person name="Peter M."/>
            <person name="Pfister S."/>
            <person name="Riley R."/>
            <person name="Sitrit Y."/>
            <person name="Stielow J.B."/>
            <person name="Szollosi G."/>
            <person name="Zifcakova L."/>
            <person name="Stursova M."/>
            <person name="Spatafora J.W."/>
            <person name="Tedersoo L."/>
            <person name="Vaario L.M."/>
            <person name="Yamada A."/>
            <person name="Yan M."/>
            <person name="Wang P."/>
            <person name="Xu J."/>
            <person name="Bruns T."/>
            <person name="Baldrian P."/>
            <person name="Vilgalys R."/>
            <person name="Dunand C."/>
            <person name="Henrissat B."/>
            <person name="Grigoriev I.V."/>
            <person name="Hibbett D."/>
            <person name="Nagy L.G."/>
            <person name="Martin F.M."/>
        </authorList>
    </citation>
    <scope>NUCLEOTIDE SEQUENCE</scope>
    <source>
        <strain evidence="2">UH-Tt-Lm1</strain>
    </source>
</reference>
<dbReference type="EMBL" id="WIUZ02000014">
    <property type="protein sequence ID" value="KAF9781181.1"/>
    <property type="molecule type" value="Genomic_DNA"/>
</dbReference>
<evidence type="ECO:0000313" key="2">
    <source>
        <dbReference type="EMBL" id="KAF9781181.1"/>
    </source>
</evidence>
<protein>
    <submittedName>
        <fullName evidence="2">Uncharacterized protein</fullName>
    </submittedName>
</protein>
<dbReference type="Proteomes" id="UP000736335">
    <property type="component" value="Unassembled WGS sequence"/>
</dbReference>
<gene>
    <name evidence="2" type="ORF">BJ322DRAFT_257085</name>
</gene>
<organism evidence="2 3">
    <name type="scientific">Thelephora terrestris</name>
    <dbReference type="NCBI Taxonomy" id="56493"/>
    <lineage>
        <taxon>Eukaryota</taxon>
        <taxon>Fungi</taxon>
        <taxon>Dikarya</taxon>
        <taxon>Basidiomycota</taxon>
        <taxon>Agaricomycotina</taxon>
        <taxon>Agaricomycetes</taxon>
        <taxon>Thelephorales</taxon>
        <taxon>Thelephoraceae</taxon>
        <taxon>Thelephora</taxon>
    </lineage>
</organism>
<feature type="region of interest" description="Disordered" evidence="1">
    <location>
        <begin position="1"/>
        <end position="20"/>
    </location>
</feature>
<dbReference type="AlphaFoldDB" id="A0A9P6L3W4"/>
<comment type="caution">
    <text evidence="2">The sequence shown here is derived from an EMBL/GenBank/DDBJ whole genome shotgun (WGS) entry which is preliminary data.</text>
</comment>
<dbReference type="OrthoDB" id="3166447at2759"/>
<reference evidence="2" key="2">
    <citation type="submission" date="2020-11" db="EMBL/GenBank/DDBJ databases">
        <authorList>
            <consortium name="DOE Joint Genome Institute"/>
            <person name="Kuo A."/>
            <person name="Miyauchi S."/>
            <person name="Kiss E."/>
            <person name="Drula E."/>
            <person name="Kohler A."/>
            <person name="Sanchez-Garcia M."/>
            <person name="Andreopoulos B."/>
            <person name="Barry K.W."/>
            <person name="Bonito G."/>
            <person name="Buee M."/>
            <person name="Carver A."/>
            <person name="Chen C."/>
            <person name="Cichocki N."/>
            <person name="Clum A."/>
            <person name="Culley D."/>
            <person name="Crous P.W."/>
            <person name="Fauchery L."/>
            <person name="Girlanda M."/>
            <person name="Hayes R."/>
            <person name="Keri Z."/>
            <person name="Labutti K."/>
            <person name="Lipzen A."/>
            <person name="Lombard V."/>
            <person name="Magnuson J."/>
            <person name="Maillard F."/>
            <person name="Morin E."/>
            <person name="Murat C."/>
            <person name="Nolan M."/>
            <person name="Ohm R."/>
            <person name="Pangilinan J."/>
            <person name="Pereira M."/>
            <person name="Perotto S."/>
            <person name="Peter M."/>
            <person name="Riley R."/>
            <person name="Sitrit Y."/>
            <person name="Stielow B."/>
            <person name="Szollosi G."/>
            <person name="Zifcakova L."/>
            <person name="Stursova M."/>
            <person name="Spatafora J.W."/>
            <person name="Tedersoo L."/>
            <person name="Vaario L.-M."/>
            <person name="Yamada A."/>
            <person name="Yan M."/>
            <person name="Wang P."/>
            <person name="Xu J."/>
            <person name="Bruns T."/>
            <person name="Baldrian P."/>
            <person name="Vilgalys R."/>
            <person name="Henrissat B."/>
            <person name="Grigoriev I.V."/>
            <person name="Hibbett D."/>
            <person name="Nagy L.G."/>
            <person name="Martin F.M."/>
        </authorList>
    </citation>
    <scope>NUCLEOTIDE SEQUENCE</scope>
    <source>
        <strain evidence="2">UH-Tt-Lm1</strain>
    </source>
</reference>
<evidence type="ECO:0000313" key="3">
    <source>
        <dbReference type="Proteomes" id="UP000736335"/>
    </source>
</evidence>